<dbReference type="KEGG" id="psp:PSPPH_0361"/>
<evidence type="ECO:0000256" key="1">
    <source>
        <dbReference type="SAM" id="MobiDB-lite"/>
    </source>
</evidence>
<evidence type="ECO:0008006" key="4">
    <source>
        <dbReference type="Google" id="ProtNLM"/>
    </source>
</evidence>
<dbReference type="eggNOG" id="ENOG50305FN">
    <property type="taxonomic scope" value="Bacteria"/>
</dbReference>
<reference evidence="2 3" key="1">
    <citation type="journal article" date="2005" name="J. Bacteriol.">
        <title>Whole-genome sequence analysis of Pseudomonas syringae pv. phaseolicola 1448A reveals divergence among pathovars in genes involved in virulence and transposition.</title>
        <authorList>
            <person name="Joardar V."/>
            <person name="Lindeberg M."/>
            <person name="Jackson R.W."/>
            <person name="Selengut J."/>
            <person name="Dodson R."/>
            <person name="Brinkac L.M."/>
            <person name="Daugherty S.C."/>
            <person name="Deboy R."/>
            <person name="Durkin A.S."/>
            <person name="Giglio M.G."/>
            <person name="Madupu R."/>
            <person name="Nelson W.C."/>
            <person name="Rosovitz M.J."/>
            <person name="Sullivan S."/>
            <person name="Crabtree J."/>
            <person name="Creasy T."/>
            <person name="Davidsen T."/>
            <person name="Haft D.H."/>
            <person name="Zafar N."/>
            <person name="Zhou L."/>
            <person name="Halpin R."/>
            <person name="Holley T."/>
            <person name="Khouri H."/>
            <person name="Feldblyum T."/>
            <person name="White O."/>
            <person name="Fraser C.M."/>
            <person name="Chatterjee A.K."/>
            <person name="Cartinhour S."/>
            <person name="Schneider D.J."/>
            <person name="Mansfield J."/>
            <person name="Collmer A."/>
            <person name="Buell C.R."/>
        </authorList>
    </citation>
    <scope>NUCLEOTIDE SEQUENCE [LARGE SCALE GENOMIC DNA]</scope>
    <source>
        <strain evidence="3">1448A / Race 6</strain>
    </source>
</reference>
<name>Q48PK5_PSE14</name>
<evidence type="ECO:0000313" key="3">
    <source>
        <dbReference type="Proteomes" id="UP000000551"/>
    </source>
</evidence>
<proteinExistence type="predicted"/>
<accession>Q48PK5</accession>
<feature type="compositionally biased region" description="Basic and acidic residues" evidence="1">
    <location>
        <begin position="67"/>
        <end position="95"/>
    </location>
</feature>
<protein>
    <recommendedName>
        <fullName evidence="4">DUF1534 domain-containing protein</fullName>
    </recommendedName>
</protein>
<dbReference type="HOGENOM" id="CLU_876796_0_0_6"/>
<gene>
    <name evidence="2" type="ordered locus">PSPPH_0361</name>
</gene>
<dbReference type="AlphaFoldDB" id="Q48PK5"/>
<organism evidence="2 3">
    <name type="scientific">Pseudomonas savastanoi pv. phaseolicola (strain 1448A / Race 6)</name>
    <name type="common">Pseudomonas syringae pv. phaseolicola (strain 1448A / Race 6)</name>
    <dbReference type="NCBI Taxonomy" id="264730"/>
    <lineage>
        <taxon>Bacteria</taxon>
        <taxon>Pseudomonadati</taxon>
        <taxon>Pseudomonadota</taxon>
        <taxon>Gammaproteobacteria</taxon>
        <taxon>Pseudomonadales</taxon>
        <taxon>Pseudomonadaceae</taxon>
        <taxon>Pseudomonas</taxon>
    </lineage>
</organism>
<feature type="region of interest" description="Disordered" evidence="1">
    <location>
        <begin position="60"/>
        <end position="97"/>
    </location>
</feature>
<evidence type="ECO:0000313" key="2">
    <source>
        <dbReference type="EMBL" id="AAZ33469.1"/>
    </source>
</evidence>
<dbReference type="Proteomes" id="UP000000551">
    <property type="component" value="Chromosome"/>
</dbReference>
<dbReference type="AntiFam" id="ANF00261">
    <property type="entry name" value="Protein of unknown function (DUF1534)"/>
</dbReference>
<dbReference type="EMBL" id="CP000058">
    <property type="protein sequence ID" value="AAZ33469.1"/>
    <property type="molecule type" value="Genomic_DNA"/>
</dbReference>
<sequence>MVKTGSPEPRSFLTLQRGNAVLDALRRKRTRSVQTGMPTRSMGTIVLSLTTLVPHAPAWECSSRRSASQEDAERPDRHAHAEHGHDSVIPDDARSSRSSVGMQFTTLYVVRGRGASRPACLRGAWARWCYPCRRSFLTLQRGNAVYDALRRQRRRSVQTGMPTRSMGTIVLSLTTLVPRAPAWECSSRRGASQEDAERPDRHAYAEHGHDSVIPDDARSSRSSVGMQFTTLYVVRGRGASRPACLRGAWARWCYPCRRSFLTLQRGNAVYDALRRQRRRSVRTGMPTRSMGTIVLAGPPAGAMVVQLTLNFPTSVCK</sequence>